<dbReference type="EMBL" id="JAEHOD010000014">
    <property type="protein sequence ID" value="KAG2449382.1"/>
    <property type="molecule type" value="Genomic_DNA"/>
</dbReference>
<dbReference type="OrthoDB" id="526174at2759"/>
<dbReference type="PROSITE" id="PS50072">
    <property type="entry name" value="CSA_PPIASE_2"/>
    <property type="match status" value="2"/>
</dbReference>
<keyword evidence="6" id="KW-1185">Reference proteome</keyword>
<dbReference type="InterPro" id="IPR029000">
    <property type="entry name" value="Cyclophilin-like_dom_sf"/>
</dbReference>
<dbReference type="Gene3D" id="2.40.100.10">
    <property type="entry name" value="Cyclophilin-like"/>
    <property type="match status" value="2"/>
</dbReference>
<sequence length="487" mass="53035">MACPSRPGIRALTAGVCSNAAMALIALLFAARWLEVHGQGEGEASGRLGPSGSGGGNREARLRKLREDEELPLVWLDIAVNGTKVGRVEAVLYARKSPRAAENFRLLCSGELGKDAEGKLLHFKGSWFYRIIYDFIDQTGADADGIFGGHFHCDPGGLELKHTHKGLLSMAHIGPNTNGGHFSIMMNSAHHLDGHHVVFGEVVAGLEVIQAVNDLAKGRPNNELCCDTRLAQIVDAGQTRPGTYVSSPQYQAVIAAERRRVAWRNKQPPAEIERLRKSFLDEVLPLVYLDIAINGIYTGRMEFVLFVKEAPLASENFRLLCTGEAGNDPAGKPYHFKGITFYRIIEDFIDQAGAWVESPLGGQFLDDAGGLQLKHDRMGLLSIANMGPNTNGAHFSIMMSPQPHLNGKHTVFGEMVDGHDVAFAINALAHGRPKRELVHSKEVVVVGSGELRRGSHWASPEFQSAIRNERQRIQAAAATNKAKGKLL</sequence>
<dbReference type="GO" id="GO:0005737">
    <property type="term" value="C:cytoplasm"/>
    <property type="evidence" value="ECO:0007669"/>
    <property type="project" value="TreeGrafter"/>
</dbReference>
<gene>
    <name evidence="5" type="ORF">HYH02_005532</name>
</gene>
<dbReference type="PANTHER" id="PTHR11071:SF561">
    <property type="entry name" value="PEPTIDYL-PROLYL CIS-TRANS ISOMERASE D-RELATED"/>
    <property type="match status" value="1"/>
</dbReference>
<comment type="caution">
    <text evidence="5">The sequence shown here is derived from an EMBL/GenBank/DDBJ whole genome shotgun (WGS) entry which is preliminary data.</text>
</comment>
<reference evidence="5" key="1">
    <citation type="journal article" date="2020" name="bioRxiv">
        <title>Comparative genomics of Chlamydomonas.</title>
        <authorList>
            <person name="Craig R.J."/>
            <person name="Hasan A.R."/>
            <person name="Ness R.W."/>
            <person name="Keightley P.D."/>
        </authorList>
    </citation>
    <scope>NUCLEOTIDE SEQUENCE</scope>
    <source>
        <strain evidence="5">CCAP 11/173</strain>
    </source>
</reference>
<comment type="similarity">
    <text evidence="1">Belongs to the cyclophilin-type PPIase family.</text>
</comment>
<evidence type="ECO:0000313" key="5">
    <source>
        <dbReference type="EMBL" id="KAG2449382.1"/>
    </source>
</evidence>
<dbReference type="GO" id="GO:0006457">
    <property type="term" value="P:protein folding"/>
    <property type="evidence" value="ECO:0007669"/>
    <property type="project" value="TreeGrafter"/>
</dbReference>
<evidence type="ECO:0000256" key="2">
    <source>
        <dbReference type="SAM" id="MobiDB-lite"/>
    </source>
</evidence>
<dbReference type="GO" id="GO:0003755">
    <property type="term" value="F:peptidyl-prolyl cis-trans isomerase activity"/>
    <property type="evidence" value="ECO:0007669"/>
    <property type="project" value="InterPro"/>
</dbReference>
<keyword evidence="3" id="KW-0812">Transmembrane</keyword>
<dbReference type="PANTHER" id="PTHR11071">
    <property type="entry name" value="PEPTIDYL-PROLYL CIS-TRANS ISOMERASE"/>
    <property type="match status" value="1"/>
</dbReference>
<name>A0A835WKR0_9CHLO</name>
<feature type="domain" description="PPIase cyclophilin-type" evidence="4">
    <location>
        <begin position="288"/>
        <end position="450"/>
    </location>
</feature>
<dbReference type="PRINTS" id="PR00153">
    <property type="entry name" value="CSAPPISMRASE"/>
</dbReference>
<dbReference type="GO" id="GO:0016018">
    <property type="term" value="F:cyclosporin A binding"/>
    <property type="evidence" value="ECO:0007669"/>
    <property type="project" value="TreeGrafter"/>
</dbReference>
<protein>
    <recommendedName>
        <fullName evidence="4">PPIase cyclophilin-type domain-containing protein</fullName>
    </recommendedName>
</protein>
<evidence type="ECO:0000313" key="6">
    <source>
        <dbReference type="Proteomes" id="UP000613740"/>
    </source>
</evidence>
<keyword evidence="3" id="KW-0472">Membrane</keyword>
<dbReference type="AlphaFoldDB" id="A0A835WKR0"/>
<dbReference type="SUPFAM" id="SSF50891">
    <property type="entry name" value="Cyclophilin-like"/>
    <property type="match status" value="2"/>
</dbReference>
<feature type="domain" description="PPIase cyclophilin-type" evidence="4">
    <location>
        <begin position="75"/>
        <end position="238"/>
    </location>
</feature>
<feature type="transmembrane region" description="Helical" evidence="3">
    <location>
        <begin position="12"/>
        <end position="34"/>
    </location>
</feature>
<evidence type="ECO:0000256" key="3">
    <source>
        <dbReference type="SAM" id="Phobius"/>
    </source>
</evidence>
<dbReference type="Proteomes" id="UP000613740">
    <property type="component" value="Unassembled WGS sequence"/>
</dbReference>
<accession>A0A835WKR0</accession>
<dbReference type="InterPro" id="IPR002130">
    <property type="entry name" value="Cyclophilin-type_PPIase_dom"/>
</dbReference>
<feature type="region of interest" description="Disordered" evidence="2">
    <location>
        <begin position="41"/>
        <end position="60"/>
    </location>
</feature>
<feature type="compositionally biased region" description="Gly residues" evidence="2">
    <location>
        <begin position="41"/>
        <end position="57"/>
    </location>
</feature>
<proteinExistence type="inferred from homology"/>
<organism evidence="5 6">
    <name type="scientific">Chlamydomonas schloesseri</name>
    <dbReference type="NCBI Taxonomy" id="2026947"/>
    <lineage>
        <taxon>Eukaryota</taxon>
        <taxon>Viridiplantae</taxon>
        <taxon>Chlorophyta</taxon>
        <taxon>core chlorophytes</taxon>
        <taxon>Chlorophyceae</taxon>
        <taxon>CS clade</taxon>
        <taxon>Chlamydomonadales</taxon>
        <taxon>Chlamydomonadaceae</taxon>
        <taxon>Chlamydomonas</taxon>
    </lineage>
</organism>
<keyword evidence="3" id="KW-1133">Transmembrane helix</keyword>
<dbReference type="Pfam" id="PF00160">
    <property type="entry name" value="Pro_isomerase"/>
    <property type="match status" value="2"/>
</dbReference>
<evidence type="ECO:0000259" key="4">
    <source>
        <dbReference type="PROSITE" id="PS50072"/>
    </source>
</evidence>
<evidence type="ECO:0000256" key="1">
    <source>
        <dbReference type="ARBA" id="ARBA00007365"/>
    </source>
</evidence>